<keyword evidence="2" id="KW-0479">Metal-binding</keyword>
<dbReference type="Gene3D" id="3.30.70.100">
    <property type="match status" value="1"/>
</dbReference>
<dbReference type="CDD" id="cd00371">
    <property type="entry name" value="HMA"/>
    <property type="match status" value="1"/>
</dbReference>
<sequence>MKKIVVKVCINCKTCKMEILKTVSKLEGIDEISVDAEKGTLTVVGEVDPVLIVKQLRKIKKGASIDSVGPKKPPEKKPEPLKVCDLPPCCKSCQLVAVPVYDDYGYGRCSIL</sequence>
<keyword evidence="7" id="KW-1185">Reference proteome</keyword>
<dbReference type="RefSeq" id="XP_031377100.1">
    <property type="nucleotide sequence ID" value="XM_031521240.1"/>
</dbReference>
<dbReference type="PANTHER" id="PTHR45811">
    <property type="entry name" value="COPPER TRANSPORT PROTEIN FAMILY-RELATED"/>
    <property type="match status" value="1"/>
</dbReference>
<dbReference type="Pfam" id="PF00403">
    <property type="entry name" value="HMA"/>
    <property type="match status" value="1"/>
</dbReference>
<dbReference type="GO" id="GO:0046872">
    <property type="term" value="F:metal ion binding"/>
    <property type="evidence" value="ECO:0007669"/>
    <property type="project" value="UniProtKB-KW"/>
</dbReference>
<evidence type="ECO:0000313" key="8">
    <source>
        <dbReference type="RefSeq" id="XP_031377100.1"/>
    </source>
</evidence>
<evidence type="ECO:0000256" key="3">
    <source>
        <dbReference type="ARBA" id="ARBA00023288"/>
    </source>
</evidence>
<accession>A0A6P8C352</accession>
<keyword evidence="1" id="KW-0488">Methylation</keyword>
<dbReference type="PROSITE" id="PS50846">
    <property type="entry name" value="HMA_2"/>
    <property type="match status" value="1"/>
</dbReference>
<dbReference type="InterPro" id="IPR036163">
    <property type="entry name" value="HMA_dom_sf"/>
</dbReference>
<name>A0A6P8C352_PUNGR</name>
<proteinExistence type="inferred from homology"/>
<dbReference type="GeneID" id="116192644"/>
<evidence type="ECO:0000259" key="6">
    <source>
        <dbReference type="PROSITE" id="PS50846"/>
    </source>
</evidence>
<evidence type="ECO:0000313" key="7">
    <source>
        <dbReference type="Proteomes" id="UP000515151"/>
    </source>
</evidence>
<evidence type="ECO:0000256" key="1">
    <source>
        <dbReference type="ARBA" id="ARBA00022481"/>
    </source>
</evidence>
<keyword evidence="4" id="KW-0636">Prenylation</keyword>
<feature type="domain" description="HMA" evidence="6">
    <location>
        <begin position="1"/>
        <end position="68"/>
    </location>
</feature>
<dbReference type="InterPro" id="IPR006121">
    <property type="entry name" value="HMA_dom"/>
</dbReference>
<dbReference type="PANTHER" id="PTHR45811:SF33">
    <property type="entry name" value="HEAVY METAL-ASSOCIATED ISOPRENYLATED PLANT PROTEIN 2-RELATED"/>
    <property type="match status" value="1"/>
</dbReference>
<dbReference type="SUPFAM" id="SSF55008">
    <property type="entry name" value="HMA, heavy metal-associated domain"/>
    <property type="match status" value="1"/>
</dbReference>
<dbReference type="AlphaFoldDB" id="A0A6P8C352"/>
<reference evidence="8" key="2">
    <citation type="submission" date="2025-08" db="UniProtKB">
        <authorList>
            <consortium name="RefSeq"/>
        </authorList>
    </citation>
    <scope>IDENTIFICATION</scope>
    <source>
        <tissue evidence="8">Leaf</tissue>
    </source>
</reference>
<comment type="similarity">
    <text evidence="5">Belongs to the HIPP family.</text>
</comment>
<reference evidence="7" key="1">
    <citation type="journal article" date="2020" name="Plant Biotechnol. J.">
        <title>The pomegranate (Punica granatum L.) draft genome dissects genetic divergence between soft- and hard-seeded cultivars.</title>
        <authorList>
            <person name="Luo X."/>
            <person name="Li H."/>
            <person name="Wu Z."/>
            <person name="Yao W."/>
            <person name="Zhao P."/>
            <person name="Cao D."/>
            <person name="Yu H."/>
            <person name="Li K."/>
            <person name="Poudel K."/>
            <person name="Zhao D."/>
            <person name="Zhang F."/>
            <person name="Xia X."/>
            <person name="Chen L."/>
            <person name="Wang Q."/>
            <person name="Jing D."/>
            <person name="Cao S."/>
        </authorList>
    </citation>
    <scope>NUCLEOTIDE SEQUENCE [LARGE SCALE GENOMIC DNA]</scope>
    <source>
        <strain evidence="7">cv. Tunisia</strain>
    </source>
</reference>
<evidence type="ECO:0000256" key="4">
    <source>
        <dbReference type="ARBA" id="ARBA00023289"/>
    </source>
</evidence>
<evidence type="ECO:0000256" key="2">
    <source>
        <dbReference type="ARBA" id="ARBA00022723"/>
    </source>
</evidence>
<dbReference type="InterPro" id="IPR051863">
    <property type="entry name" value="HIPP"/>
</dbReference>
<dbReference type="OrthoDB" id="691258at2759"/>
<dbReference type="Proteomes" id="UP000515151">
    <property type="component" value="Chromosome 1"/>
</dbReference>
<evidence type="ECO:0000256" key="5">
    <source>
        <dbReference type="ARBA" id="ARBA00024045"/>
    </source>
</evidence>
<organism evidence="7 8">
    <name type="scientific">Punica granatum</name>
    <name type="common">Pomegranate</name>
    <dbReference type="NCBI Taxonomy" id="22663"/>
    <lineage>
        <taxon>Eukaryota</taxon>
        <taxon>Viridiplantae</taxon>
        <taxon>Streptophyta</taxon>
        <taxon>Embryophyta</taxon>
        <taxon>Tracheophyta</taxon>
        <taxon>Spermatophyta</taxon>
        <taxon>Magnoliopsida</taxon>
        <taxon>eudicotyledons</taxon>
        <taxon>Gunneridae</taxon>
        <taxon>Pentapetalae</taxon>
        <taxon>rosids</taxon>
        <taxon>malvids</taxon>
        <taxon>Myrtales</taxon>
        <taxon>Lythraceae</taxon>
        <taxon>Punica</taxon>
    </lineage>
</organism>
<gene>
    <name evidence="8" type="primary">LOC116192644</name>
</gene>
<protein>
    <submittedName>
        <fullName evidence="8">Heavy metal-associated isoprenylated plant protein 2</fullName>
    </submittedName>
</protein>
<keyword evidence="3" id="KW-0449">Lipoprotein</keyword>